<gene>
    <name evidence="1" type="ORF">BACCELL_03478</name>
</gene>
<organism evidence="1 2">
    <name type="scientific">Bacteroides cellulosilyticus DSM 14838</name>
    <dbReference type="NCBI Taxonomy" id="537012"/>
    <lineage>
        <taxon>Bacteria</taxon>
        <taxon>Pseudomonadati</taxon>
        <taxon>Bacteroidota</taxon>
        <taxon>Bacteroidia</taxon>
        <taxon>Bacteroidales</taxon>
        <taxon>Bacteroidaceae</taxon>
        <taxon>Bacteroides</taxon>
    </lineage>
</organism>
<dbReference type="AlphaFoldDB" id="E2NGQ3"/>
<dbReference type="EMBL" id="ACCH01000251">
    <property type="protein sequence ID" value="EEF88898.1"/>
    <property type="molecule type" value="Genomic_DNA"/>
</dbReference>
<protein>
    <submittedName>
        <fullName evidence="1">Uncharacterized protein</fullName>
    </submittedName>
</protein>
<evidence type="ECO:0000313" key="2">
    <source>
        <dbReference type="Proteomes" id="UP000003711"/>
    </source>
</evidence>
<accession>E2NGQ3</accession>
<reference evidence="1 2" key="2">
    <citation type="submission" date="2009-01" db="EMBL/GenBank/DDBJ databases">
        <title>Draft genome sequence of Bacteroides cellulosilyticus (DSM 14838).</title>
        <authorList>
            <person name="Sudarsanam P."/>
            <person name="Ley R."/>
            <person name="Guruge J."/>
            <person name="Turnbaugh P.J."/>
            <person name="Mahowald M."/>
            <person name="Liep D."/>
            <person name="Gordon J."/>
        </authorList>
    </citation>
    <scope>NUCLEOTIDE SEQUENCE [LARGE SCALE GENOMIC DNA]</scope>
    <source>
        <strain evidence="1 2">DSM 14838</strain>
    </source>
</reference>
<comment type="caution">
    <text evidence="1">The sequence shown here is derived from an EMBL/GenBank/DDBJ whole genome shotgun (WGS) entry which is preliminary data.</text>
</comment>
<evidence type="ECO:0000313" key="1">
    <source>
        <dbReference type="EMBL" id="EEF88898.1"/>
    </source>
</evidence>
<proteinExistence type="predicted"/>
<name>E2NGQ3_9BACE</name>
<dbReference type="Proteomes" id="UP000003711">
    <property type="component" value="Unassembled WGS sequence"/>
</dbReference>
<dbReference type="HOGENOM" id="CLU_2894385_0_0_10"/>
<reference evidence="1 2" key="1">
    <citation type="submission" date="2008-12" db="EMBL/GenBank/DDBJ databases">
        <authorList>
            <person name="Fulton L."/>
            <person name="Clifton S."/>
            <person name="Fulton B."/>
            <person name="Xu J."/>
            <person name="Minx P."/>
            <person name="Pepin K.H."/>
            <person name="Johnson M."/>
            <person name="Bhonagiri V."/>
            <person name="Nash W.E."/>
            <person name="Mardis E.R."/>
            <person name="Wilson R.K."/>
        </authorList>
    </citation>
    <scope>NUCLEOTIDE SEQUENCE [LARGE SCALE GENOMIC DNA]</scope>
    <source>
        <strain evidence="1 2">DSM 14838</strain>
    </source>
</reference>
<sequence length="62" mass="7099">MLVVGCKIICFFRKYPYFLGGIIENNVFFMRIPPKIFGDVTEKTLLGDFISALFYIEVISGL</sequence>